<evidence type="ECO:0000256" key="1">
    <source>
        <dbReference type="SAM" id="MobiDB-lite"/>
    </source>
</evidence>
<dbReference type="EMBL" id="JAJAGO010000002">
    <property type="protein sequence ID" value="MCT2589107.1"/>
    <property type="molecule type" value="Genomic_DNA"/>
</dbReference>
<proteinExistence type="predicted"/>
<feature type="compositionally biased region" description="Pro residues" evidence="1">
    <location>
        <begin position="154"/>
        <end position="163"/>
    </location>
</feature>
<protein>
    <recommendedName>
        <fullName evidence="4">SseB protein N-terminal domain-containing protein</fullName>
    </recommendedName>
</protein>
<dbReference type="Proteomes" id="UP001156389">
    <property type="component" value="Unassembled WGS sequence"/>
</dbReference>
<organism evidence="2 3">
    <name type="scientific">Streptomyces gossypii</name>
    <dbReference type="NCBI Taxonomy" id="2883101"/>
    <lineage>
        <taxon>Bacteria</taxon>
        <taxon>Bacillati</taxon>
        <taxon>Actinomycetota</taxon>
        <taxon>Actinomycetes</taxon>
        <taxon>Kitasatosporales</taxon>
        <taxon>Streptomycetaceae</taxon>
        <taxon>Streptomyces</taxon>
    </lineage>
</organism>
<accession>A0ABT2JMK2</accession>
<evidence type="ECO:0008006" key="4">
    <source>
        <dbReference type="Google" id="ProtNLM"/>
    </source>
</evidence>
<evidence type="ECO:0000313" key="2">
    <source>
        <dbReference type="EMBL" id="MCT2589107.1"/>
    </source>
</evidence>
<evidence type="ECO:0000313" key="3">
    <source>
        <dbReference type="Proteomes" id="UP001156389"/>
    </source>
</evidence>
<gene>
    <name evidence="2" type="ORF">LHJ74_04005</name>
</gene>
<dbReference type="RefSeq" id="WP_260216094.1">
    <property type="nucleotide sequence ID" value="NZ_JAJAGO010000002.1"/>
</dbReference>
<comment type="caution">
    <text evidence="2">The sequence shown here is derived from an EMBL/GenBank/DDBJ whole genome shotgun (WGS) entry which is preliminary data.</text>
</comment>
<keyword evidence="3" id="KW-1185">Reference proteome</keyword>
<feature type="region of interest" description="Disordered" evidence="1">
    <location>
        <begin position="131"/>
        <end position="163"/>
    </location>
</feature>
<sequence length="163" mass="16643">MELPDEIAARRAGVGEPAVLVGEFRRAAVLVPLLDDGLMSAEYGGIRWIYAFTGEASLSRFLQGLAPAAAPATPADPVDPAAPSGPGAPAVPGDYVSVLGARLLDSVIPSLDGPTGVAIDVADRDASMLLPPARGIVPDSCALDTDPPERTLPTPTPRGDPVE</sequence>
<feature type="region of interest" description="Disordered" evidence="1">
    <location>
        <begin position="69"/>
        <end position="90"/>
    </location>
</feature>
<name>A0ABT2JMK2_9ACTN</name>
<reference evidence="2 3" key="1">
    <citation type="submission" date="2021-10" db="EMBL/GenBank/DDBJ databases">
        <title>Streptomyces gossypii sp. nov., isolated from soil collected from cotton field.</title>
        <authorList>
            <person name="Ge X."/>
            <person name="Chen X."/>
            <person name="Liu W."/>
        </authorList>
    </citation>
    <scope>NUCLEOTIDE SEQUENCE [LARGE SCALE GENOMIC DNA]</scope>
    <source>
        <strain evidence="2 3">N2-109</strain>
    </source>
</reference>